<dbReference type="Gene3D" id="1.20.59.10">
    <property type="entry name" value="Chorismate mutase"/>
    <property type="match status" value="1"/>
</dbReference>
<feature type="domain" description="Chorismate mutase" evidence="1">
    <location>
        <begin position="16"/>
        <end position="97"/>
    </location>
</feature>
<accession>A0A4Q7Y7V7</accession>
<dbReference type="SMART" id="SM00830">
    <property type="entry name" value="CM_2"/>
    <property type="match status" value="1"/>
</dbReference>
<gene>
    <name evidence="2" type="ORF">BKA19_2853</name>
</gene>
<dbReference type="InterPro" id="IPR036263">
    <property type="entry name" value="Chorismate_II_sf"/>
</dbReference>
<name>A0A4Q7Y7V7_9ACTN</name>
<dbReference type="RefSeq" id="WP_104527693.1">
    <property type="nucleotide sequence ID" value="NZ_POQT01000007.1"/>
</dbReference>
<keyword evidence="3" id="KW-1185">Reference proteome</keyword>
<dbReference type="AlphaFoldDB" id="A0A4Q7Y7V7"/>
<organism evidence="2 3">
    <name type="scientific">Blastococcus saxobsidens</name>
    <dbReference type="NCBI Taxonomy" id="138336"/>
    <lineage>
        <taxon>Bacteria</taxon>
        <taxon>Bacillati</taxon>
        <taxon>Actinomycetota</taxon>
        <taxon>Actinomycetes</taxon>
        <taxon>Geodermatophilales</taxon>
        <taxon>Geodermatophilaceae</taxon>
        <taxon>Blastococcus</taxon>
    </lineage>
</organism>
<dbReference type="InterPro" id="IPR036979">
    <property type="entry name" value="CM_dom_sf"/>
</dbReference>
<dbReference type="Pfam" id="PF01817">
    <property type="entry name" value="CM_2"/>
    <property type="match status" value="1"/>
</dbReference>
<dbReference type="NCBIfam" id="NF005894">
    <property type="entry name" value="PRK07857.1"/>
    <property type="match status" value="1"/>
</dbReference>
<dbReference type="GO" id="GO:0004106">
    <property type="term" value="F:chorismate mutase activity"/>
    <property type="evidence" value="ECO:0007669"/>
    <property type="project" value="InterPro"/>
</dbReference>
<dbReference type="GO" id="GO:0046417">
    <property type="term" value="P:chorismate metabolic process"/>
    <property type="evidence" value="ECO:0007669"/>
    <property type="project" value="InterPro"/>
</dbReference>
<dbReference type="EMBL" id="SHKV01000001">
    <property type="protein sequence ID" value="RZU33137.1"/>
    <property type="molecule type" value="Genomic_DNA"/>
</dbReference>
<dbReference type="Proteomes" id="UP000292507">
    <property type="component" value="Unassembled WGS sequence"/>
</dbReference>
<evidence type="ECO:0000313" key="2">
    <source>
        <dbReference type="EMBL" id="RZU33137.1"/>
    </source>
</evidence>
<comment type="caution">
    <text evidence="2">The sequence shown here is derived from an EMBL/GenBank/DDBJ whole genome shotgun (WGS) entry which is preliminary data.</text>
</comment>
<dbReference type="PROSITE" id="PS51168">
    <property type="entry name" value="CHORISMATE_MUT_2"/>
    <property type="match status" value="1"/>
</dbReference>
<evidence type="ECO:0000313" key="3">
    <source>
        <dbReference type="Proteomes" id="UP000292507"/>
    </source>
</evidence>
<dbReference type="InterPro" id="IPR002701">
    <property type="entry name" value="CM_II_prokaryot"/>
</dbReference>
<proteinExistence type="predicted"/>
<reference evidence="2 3" key="1">
    <citation type="submission" date="2019-02" db="EMBL/GenBank/DDBJ databases">
        <title>Sequencing the genomes of 1000 actinobacteria strains.</title>
        <authorList>
            <person name="Klenk H.-P."/>
        </authorList>
    </citation>
    <scope>NUCLEOTIDE SEQUENCE [LARGE SCALE GENOMIC DNA]</scope>
    <source>
        <strain evidence="2 3">DSM 44509</strain>
    </source>
</reference>
<protein>
    <submittedName>
        <fullName evidence="2">Chorismate mutase</fullName>
    </submittedName>
</protein>
<dbReference type="InterPro" id="IPR010958">
    <property type="entry name" value="Chorismate_mutase_highGC-bac"/>
</dbReference>
<dbReference type="OrthoDB" id="3213864at2"/>
<sequence>MSTLSNSPVAGPTAPEDPAARIGELRGAIDACDAEIIELVRRRLRISHEIGALRAASGGTRLSLSREQQVLDRFRTELGPDGASLGMMLLRQGRGRL</sequence>
<dbReference type="SUPFAM" id="SSF48600">
    <property type="entry name" value="Chorismate mutase II"/>
    <property type="match status" value="1"/>
</dbReference>
<dbReference type="NCBIfam" id="TIGR01808">
    <property type="entry name" value="CM_M_hiGC-arch"/>
    <property type="match status" value="1"/>
</dbReference>
<evidence type="ECO:0000259" key="1">
    <source>
        <dbReference type="PROSITE" id="PS51168"/>
    </source>
</evidence>